<dbReference type="EMBL" id="BSYO01000027">
    <property type="protein sequence ID" value="GMH24234.1"/>
    <property type="molecule type" value="Genomic_DNA"/>
</dbReference>
<evidence type="ECO:0000313" key="2">
    <source>
        <dbReference type="Proteomes" id="UP001279734"/>
    </source>
</evidence>
<reference evidence="1" key="1">
    <citation type="submission" date="2023-05" db="EMBL/GenBank/DDBJ databases">
        <title>Nepenthes gracilis genome sequencing.</title>
        <authorList>
            <person name="Fukushima K."/>
        </authorList>
    </citation>
    <scope>NUCLEOTIDE SEQUENCE</scope>
    <source>
        <strain evidence="1">SING2019-196</strain>
    </source>
</reference>
<dbReference type="AlphaFoldDB" id="A0AAD3T7Q1"/>
<protein>
    <submittedName>
        <fullName evidence="1">Uncharacterized protein</fullName>
    </submittedName>
</protein>
<name>A0AAD3T7Q1_NEPGR</name>
<organism evidence="1 2">
    <name type="scientific">Nepenthes gracilis</name>
    <name type="common">Slender pitcher plant</name>
    <dbReference type="NCBI Taxonomy" id="150966"/>
    <lineage>
        <taxon>Eukaryota</taxon>
        <taxon>Viridiplantae</taxon>
        <taxon>Streptophyta</taxon>
        <taxon>Embryophyta</taxon>
        <taxon>Tracheophyta</taxon>
        <taxon>Spermatophyta</taxon>
        <taxon>Magnoliopsida</taxon>
        <taxon>eudicotyledons</taxon>
        <taxon>Gunneridae</taxon>
        <taxon>Pentapetalae</taxon>
        <taxon>Caryophyllales</taxon>
        <taxon>Nepenthaceae</taxon>
        <taxon>Nepenthes</taxon>
    </lineage>
</organism>
<comment type="caution">
    <text evidence="1">The sequence shown here is derived from an EMBL/GenBank/DDBJ whole genome shotgun (WGS) entry which is preliminary data.</text>
</comment>
<proteinExistence type="predicted"/>
<keyword evidence="2" id="KW-1185">Reference proteome</keyword>
<sequence>MTPTYADQKFAALTAPTIHEGNHACTLNDIFNKASDVLNGRHEQGRMPSTAPPIIKEDSSALMAVNSDLQPQVFAQKQINEGSGAYSASISFDDRLAGRTGYIPSPNHEPALVAEEMMLETDAE</sequence>
<accession>A0AAD3T7Q1</accession>
<dbReference type="Proteomes" id="UP001279734">
    <property type="component" value="Unassembled WGS sequence"/>
</dbReference>
<evidence type="ECO:0000313" key="1">
    <source>
        <dbReference type="EMBL" id="GMH24234.1"/>
    </source>
</evidence>
<gene>
    <name evidence="1" type="ORF">Nepgr_026077</name>
</gene>